<feature type="region of interest" description="Disordered" evidence="1">
    <location>
        <begin position="53"/>
        <end position="81"/>
    </location>
</feature>
<evidence type="ECO:0000313" key="3">
    <source>
        <dbReference type="Proteomes" id="UP001175001"/>
    </source>
</evidence>
<organism evidence="2 3">
    <name type="scientific">Lasiodiplodia hormozganensis</name>
    <dbReference type="NCBI Taxonomy" id="869390"/>
    <lineage>
        <taxon>Eukaryota</taxon>
        <taxon>Fungi</taxon>
        <taxon>Dikarya</taxon>
        <taxon>Ascomycota</taxon>
        <taxon>Pezizomycotina</taxon>
        <taxon>Dothideomycetes</taxon>
        <taxon>Dothideomycetes incertae sedis</taxon>
        <taxon>Botryosphaeriales</taxon>
        <taxon>Botryosphaeriaceae</taxon>
        <taxon>Lasiodiplodia</taxon>
    </lineage>
</organism>
<evidence type="ECO:0000313" key="2">
    <source>
        <dbReference type="EMBL" id="KAK0664147.1"/>
    </source>
</evidence>
<dbReference type="EMBL" id="JAUJDW010000002">
    <property type="protein sequence ID" value="KAK0664147.1"/>
    <property type="molecule type" value="Genomic_DNA"/>
</dbReference>
<comment type="caution">
    <text evidence="2">The sequence shown here is derived from an EMBL/GenBank/DDBJ whole genome shotgun (WGS) entry which is preliminary data.</text>
</comment>
<reference evidence="2" key="1">
    <citation type="submission" date="2023-06" db="EMBL/GenBank/DDBJ databases">
        <title>Multi-omics analyses reveal the molecular pathogenesis toolkit of Lasiodiplodia hormozganensis, a cross-kingdom pathogen.</title>
        <authorList>
            <person name="Felix C."/>
            <person name="Meneses R."/>
            <person name="Goncalves M.F.M."/>
            <person name="Tilleman L."/>
            <person name="Duarte A.S."/>
            <person name="Jorrin-Novo J.V."/>
            <person name="Van De Peer Y."/>
            <person name="Deforce D."/>
            <person name="Van Nieuwerburgh F."/>
            <person name="Esteves A.C."/>
            <person name="Alves A."/>
        </authorList>
    </citation>
    <scope>NUCLEOTIDE SEQUENCE</scope>
    <source>
        <strain evidence="2">CBS 339.90</strain>
    </source>
</reference>
<keyword evidence="3" id="KW-1185">Reference proteome</keyword>
<dbReference type="AlphaFoldDB" id="A0AA40D5T7"/>
<evidence type="ECO:0000256" key="1">
    <source>
        <dbReference type="SAM" id="MobiDB-lite"/>
    </source>
</evidence>
<feature type="compositionally biased region" description="Basic and acidic residues" evidence="1">
    <location>
        <begin position="72"/>
        <end position="81"/>
    </location>
</feature>
<gene>
    <name evidence="2" type="ORF">DIS24_g778</name>
</gene>
<sequence length="124" mass="14561">MSHDAIGIESLGWPSIRAFFLGFMVEVGLECAVDDLSLGVEWDYLGEMEQEHSLREHRLRRPDHQVQNLPENQERNLPEQSLHLERPPAQRREHLLVHRLEHLPAHHLEHLLVHRWGQSGRVEV</sequence>
<protein>
    <submittedName>
        <fullName evidence="2">Uncharacterized protein</fullName>
    </submittedName>
</protein>
<proteinExistence type="predicted"/>
<dbReference type="Proteomes" id="UP001175001">
    <property type="component" value="Unassembled WGS sequence"/>
</dbReference>
<name>A0AA40D5T7_9PEZI</name>
<accession>A0AA40D5T7</accession>